<evidence type="ECO:0000313" key="5">
    <source>
        <dbReference type="Proteomes" id="UP000288216"/>
    </source>
</evidence>
<feature type="region of interest" description="Disordered" evidence="3">
    <location>
        <begin position="376"/>
        <end position="398"/>
    </location>
</feature>
<feature type="compositionally biased region" description="Low complexity" evidence="3">
    <location>
        <begin position="2432"/>
        <end position="2449"/>
    </location>
</feature>
<feature type="region of interest" description="Disordered" evidence="3">
    <location>
        <begin position="2477"/>
        <end position="2604"/>
    </location>
</feature>
<feature type="region of interest" description="Disordered" evidence="3">
    <location>
        <begin position="472"/>
        <end position="491"/>
    </location>
</feature>
<feature type="compositionally biased region" description="Polar residues" evidence="3">
    <location>
        <begin position="2381"/>
        <end position="2406"/>
    </location>
</feature>
<feature type="region of interest" description="Disordered" evidence="3">
    <location>
        <begin position="2381"/>
        <end position="2419"/>
    </location>
</feature>
<evidence type="ECO:0000256" key="1">
    <source>
        <dbReference type="ARBA" id="ARBA00004123"/>
    </source>
</evidence>
<gene>
    <name evidence="4" type="ORF">scyTo_0021426</name>
</gene>
<dbReference type="EMBL" id="BFAA01018979">
    <property type="protein sequence ID" value="GCB81582.1"/>
    <property type="molecule type" value="Genomic_DNA"/>
</dbReference>
<dbReference type="GO" id="GO:0005634">
    <property type="term" value="C:nucleus"/>
    <property type="evidence" value="ECO:0007669"/>
    <property type="project" value="UniProtKB-SubCell"/>
</dbReference>
<feature type="region of interest" description="Disordered" evidence="3">
    <location>
        <begin position="1520"/>
        <end position="1558"/>
    </location>
</feature>
<feature type="compositionally biased region" description="Basic and acidic residues" evidence="3">
    <location>
        <begin position="2517"/>
        <end position="2533"/>
    </location>
</feature>
<feature type="region of interest" description="Disordered" evidence="3">
    <location>
        <begin position="2432"/>
        <end position="2454"/>
    </location>
</feature>
<accession>A0A401Q876</accession>
<feature type="compositionally biased region" description="Low complexity" evidence="3">
    <location>
        <begin position="2578"/>
        <end position="2596"/>
    </location>
</feature>
<comment type="subcellular location">
    <subcellularLocation>
        <location evidence="1">Nucleus</location>
    </subcellularLocation>
</comment>
<dbReference type="InterPro" id="IPR052082">
    <property type="entry name" value="Myelin_sheath_structural"/>
</dbReference>
<dbReference type="Proteomes" id="UP000288216">
    <property type="component" value="Unassembled WGS sequence"/>
</dbReference>
<dbReference type="OrthoDB" id="447516at2759"/>
<feature type="region of interest" description="Disordered" evidence="3">
    <location>
        <begin position="657"/>
        <end position="677"/>
    </location>
</feature>
<proteinExistence type="predicted"/>
<comment type="caution">
    <text evidence="4">The sequence shown here is derived from an EMBL/GenBank/DDBJ whole genome shotgun (WGS) entry which is preliminary data.</text>
</comment>
<organism evidence="4 5">
    <name type="scientific">Scyliorhinus torazame</name>
    <name type="common">Cloudy catshark</name>
    <name type="synonym">Catulus torazame</name>
    <dbReference type="NCBI Taxonomy" id="75743"/>
    <lineage>
        <taxon>Eukaryota</taxon>
        <taxon>Metazoa</taxon>
        <taxon>Chordata</taxon>
        <taxon>Craniata</taxon>
        <taxon>Vertebrata</taxon>
        <taxon>Chondrichthyes</taxon>
        <taxon>Elasmobranchii</taxon>
        <taxon>Galeomorphii</taxon>
        <taxon>Galeoidea</taxon>
        <taxon>Carcharhiniformes</taxon>
        <taxon>Scyliorhinidae</taxon>
        <taxon>Scyliorhinus</taxon>
    </lineage>
</organism>
<dbReference type="OMA" id="VDINAPH"/>
<evidence type="ECO:0000256" key="3">
    <source>
        <dbReference type="SAM" id="MobiDB-lite"/>
    </source>
</evidence>
<feature type="compositionally biased region" description="Basic and acidic residues" evidence="3">
    <location>
        <begin position="1520"/>
        <end position="1539"/>
    </location>
</feature>
<name>A0A401Q876_SCYTO</name>
<dbReference type="GO" id="GO:0043484">
    <property type="term" value="P:regulation of RNA splicing"/>
    <property type="evidence" value="ECO:0007669"/>
    <property type="project" value="TreeGrafter"/>
</dbReference>
<dbReference type="GO" id="GO:0005737">
    <property type="term" value="C:cytoplasm"/>
    <property type="evidence" value="ECO:0007669"/>
    <property type="project" value="TreeGrafter"/>
</dbReference>
<dbReference type="PANTHER" id="PTHR23348">
    <property type="entry name" value="PERIAXIN/AHNAK"/>
    <property type="match status" value="1"/>
</dbReference>
<protein>
    <recommendedName>
        <fullName evidence="6">AHNAK nucleoprotein</fullName>
    </recommendedName>
</protein>
<sequence>MTDMDIQNPEFKIKVPRYEQVTIERSGPQLETPEMDVDLNLPGAEGLKFQMGDGKRTTHTMHIVKTKVVEVAGPDTEHGQATFHMPQMNIAGGGRTVQTSDLDITVPKTTVKGQVVDISTSGAKTVISSPTTDADLNISGYRGDFKGPKIDVQTSKMYLDGSRFNTQDGRLNVKMKAANFNVSASDAKEIPNAKVTKKCTIVDGADLDISTKFPEANIKLSGPKIAGGIQMPVAGGFVSEIKGPKVKTQGFNVSTPRIATPDIDEQQKCPTVEHDIDAPDINLHGGIKGPKFNISGPAIRSSEFDLDLKDPNFTRDVAAPDVNLGGDLQGLSVNVKRPKLPKAPGVKGSTVTFSTPSITVPNVNVPSVDLNLRGQDVKPDHGIDRPFSNVGGNIKGPKVDVDVPEADIKGPSGKFHVPKFNMPRFGMGGGKLEGPDLGIDANLPEGDVKLTGPQIEGGVDVPDINLDIEGGKIKGPKSKMPQIHISGPNIKKPDFDVEFKGPKMSGDVAVPDIDLGGDLKGPDVTFQGHNAKGGGFKMSMPSIGIPKIKTPDFDLHLKGPEVKGGHDVGLPSANIQGEIKGPKVDVDVPEADIKGPSGKFHVPKFSMPRFGMGGGKLEGPSLDIDANLPEGDVKLTGPKIEGGVDVPDVDLDIGGSGKIKGPKFQMPQLNISGPKIKKPDLDVHLKGPKVSRDFDVPDLNLEGDLKGPDVNIKGPKVDIEGPDVKGSGLKFGMPTVKMPSVNVPEFDSNLKGPKLKGDHEIGLPAANIEGEIKGPKVDVDVPEADIKGPSGKFRLPKFKMPSFGMGGGTLEGPGLDIDANLPEGDVKLTGPQIEGTVDVPDVDLDIEGGKIKGPKFKMQKFNVSGPMIKKPDFDVEFKGPKMSGDVAVPDIDLEGDLKGPDVNIQGPNAKGGGFKMSMPSIDIPKIKTPDFDLKLKGPKLKGDHEIGLPSANIQGEIKGPKVDVGVPEADIKGPSGKFHMPKFSMPRFGMGGGKLEGPDLDIDANLPEGDVKLTGPKIEGGVDVPDVDLDIGGSGKTKGPKFKMPQFNISGPKIKKPDLDVHLKGPKVSGDVDIPDLNLEGDLKGPNVSIKGPKVDIEGPDVKGSGLKFAMPSMKLPSMHVPEFDLELKGPKLKGDHEIGLPSANIEGEITGPKVDVDVPEADIKGPSGKFHMPKFKMPSFGMGGGKLEGPGLDIDANLPEGDINLTGPQIEGAVDVPDVDLDVDGGSGKIRGPKFKMPKINIAGPTIPKADFGLELKGPKLSGDVNVPDVSLEGDLKGPKFKKPGISFSGPKITKPDLDLELKGPKLSGDVDVPGIHMGHDIKGQNLNIKGPKVDIDGPGVKGSGPMISMPSIGFPHIKAPDFDLNFQGPKIKGDQNIGLSSPNIEGEIKGPQIGLETPDVDLEGAHGQFRMPKIKVPTFKMGGSKLEGPDLDFDATLPDTDVNLSGRKIKGGVEVPDVDVDADGKIKGPGFQMPGFNISLPKMKPPNFDLRLKGPDLTSGGIAADINVESDVKGPEFDIKGPKVDIEGPDLKIEGPDAKGSGHKISMPSLNISAPNISTPGMDFDLKGPKLEGTADVKSPSVGIDVRGPEMDAHGHGAHLKMPKIKKPKFGFGTKGPQGDINAPSLDISGADVDLNVDSPDLNISTKGKKGKFKMPKFNIKSKKPAGDVRVTVPKGDLDLSKPDADIYPPDLNVSLGSSDGQLNVKPSKVKKPRFGKMKLSFPDVEFDLASPKFKGDIPSPTIEGDLQAPDIDVSTAGIKGPHVDIKGPGIDVNTDIDLEGPGFKAKGTKLKLPSVNIKSPKTSGPNLDVNLKGTNLKGDLSGDVTGPTVDIKRPEIDFDVDAPNVDIDKPEDKLKMKMKKPKFNILGPKFKGSGVDVELGAPKLEGGIKGPGVHIAAPSIDLQPKISAPDLHLQGPSLKGDVSVSDPTMECDIKGPSVNLDTSGQGVGGKLKMPKLKFPSFGVDHKATGPDMNVNISLPKADLSGPKLDADFNVPSADIKIGAPGVNIGGHDAKVKGSGFEMPSLKVSGPKVSSPGFDLKGDIKSPQVDVKGPKLDFKMPNINFEGAEGNLEMPEMNVSGSKLQGSDLNLGIHTAKIGGDLKTVGFDANLEAPDVDINAGGKFKGPQNATPSVGISSPKLDIDLKNPQLKGDVNIFGPDIKGDFRGPDVNVKGPNIDVGAADIGIKGGGGKLKMPQVKLAGQKIGGVSAPDFNISVKEPKLEGNLAADLSGPKIDADIKCPKVDVKGPDMKMDMPDINFGGLKGKGPSVDFNVPKANIGFSEPRFAGDMKGDIDFGVSDVKFGAKGPTIKGGVGISGFKGDTRGPELGVKAPDASADIKATLAELDIPLHKMTIPKFKHSQFEIKGLCLEGPEMTTGASVSGQLNASSTQGASSSIKGPQASVSLPEGEVESSGVKVKKGKIKIPKFNFSKSKGKSSAEGAEGEFSVSGPKIDVKGSKGSLGFGDIEMEGAEVAASGKGPGLDVSASPKGKSGTLDFSLFRGKKSERHRSSSLSDEHEHSPTSPKGRIELGEGAAGAKGKKSKLKFGTFGGFGAKSKGSYEVTLGEGEAAGEGSGISLVSKKSRLSSSSSSESGARAGFRLPKVELNINKNKE</sequence>
<keyword evidence="2" id="KW-0539">Nucleus</keyword>
<dbReference type="STRING" id="75743.A0A401Q876"/>
<evidence type="ECO:0008006" key="6">
    <source>
        <dbReference type="Google" id="ProtNLM"/>
    </source>
</evidence>
<reference evidence="4 5" key="1">
    <citation type="journal article" date="2018" name="Nat. Ecol. Evol.">
        <title>Shark genomes provide insights into elasmobranch evolution and the origin of vertebrates.</title>
        <authorList>
            <person name="Hara Y"/>
            <person name="Yamaguchi K"/>
            <person name="Onimaru K"/>
            <person name="Kadota M"/>
            <person name="Koyanagi M"/>
            <person name="Keeley SD"/>
            <person name="Tatsumi K"/>
            <person name="Tanaka K"/>
            <person name="Motone F"/>
            <person name="Kageyama Y"/>
            <person name="Nozu R"/>
            <person name="Adachi N"/>
            <person name="Nishimura O"/>
            <person name="Nakagawa R"/>
            <person name="Tanegashima C"/>
            <person name="Kiyatake I"/>
            <person name="Matsumoto R"/>
            <person name="Murakumo K"/>
            <person name="Nishida K"/>
            <person name="Terakita A"/>
            <person name="Kuratani S"/>
            <person name="Sato K"/>
            <person name="Hyodo S Kuraku.S."/>
        </authorList>
    </citation>
    <scope>NUCLEOTIDE SEQUENCE [LARGE SCALE GENOMIC DNA]</scope>
</reference>
<dbReference type="PANTHER" id="PTHR23348:SF16">
    <property type="entry name" value="LEUCINE RICH REPEAT FAMILY PROTEIN"/>
    <property type="match status" value="1"/>
</dbReference>
<evidence type="ECO:0000313" key="4">
    <source>
        <dbReference type="EMBL" id="GCB81582.1"/>
    </source>
</evidence>
<evidence type="ECO:0000256" key="2">
    <source>
        <dbReference type="ARBA" id="ARBA00023242"/>
    </source>
</evidence>
<keyword evidence="5" id="KW-1185">Reference proteome</keyword>